<dbReference type="SUPFAM" id="SSF81345">
    <property type="entry name" value="ABC transporter involved in vitamin B12 uptake, BtuC"/>
    <property type="match status" value="1"/>
</dbReference>
<organism evidence="9 10">
    <name type="scientific">Desulfatitalea alkaliphila</name>
    <dbReference type="NCBI Taxonomy" id="2929485"/>
    <lineage>
        <taxon>Bacteria</taxon>
        <taxon>Pseudomonadati</taxon>
        <taxon>Thermodesulfobacteriota</taxon>
        <taxon>Desulfobacteria</taxon>
        <taxon>Desulfobacterales</taxon>
        <taxon>Desulfosarcinaceae</taxon>
        <taxon>Desulfatitalea</taxon>
    </lineage>
</organism>
<feature type="transmembrane region" description="Helical" evidence="8">
    <location>
        <begin position="155"/>
        <end position="177"/>
    </location>
</feature>
<feature type="transmembrane region" description="Helical" evidence="8">
    <location>
        <begin position="197"/>
        <end position="217"/>
    </location>
</feature>
<dbReference type="CDD" id="cd06550">
    <property type="entry name" value="TM_ABC_iron-siderophores_like"/>
    <property type="match status" value="1"/>
</dbReference>
<evidence type="ECO:0000256" key="7">
    <source>
        <dbReference type="ARBA" id="ARBA00023136"/>
    </source>
</evidence>
<accession>A0AA41UI09</accession>
<evidence type="ECO:0000256" key="8">
    <source>
        <dbReference type="SAM" id="Phobius"/>
    </source>
</evidence>
<evidence type="ECO:0000313" key="9">
    <source>
        <dbReference type="EMBL" id="MCJ8499152.1"/>
    </source>
</evidence>
<dbReference type="Pfam" id="PF01032">
    <property type="entry name" value="FecCD"/>
    <property type="match status" value="1"/>
</dbReference>
<dbReference type="RefSeq" id="WP_246902263.1">
    <property type="nucleotide sequence ID" value="NZ_JALJRB010000001.1"/>
</dbReference>
<keyword evidence="10" id="KW-1185">Reference proteome</keyword>
<keyword evidence="6 8" id="KW-1133">Transmembrane helix</keyword>
<comment type="caution">
    <text evidence="9">The sequence shown here is derived from an EMBL/GenBank/DDBJ whole genome shotgun (WGS) entry which is preliminary data.</text>
</comment>
<proteinExistence type="inferred from homology"/>
<feature type="transmembrane region" description="Helical" evidence="8">
    <location>
        <begin position="262"/>
        <end position="279"/>
    </location>
</feature>
<sequence>MNGTVPKAGLARRLIVVALVLTAILISVMYIGLAVGSAGGGWRAVLQILIGSDEAHLLHDIIWRLRLPRVLLAALLGATLSLGGMVFQALLRNPLAEPYILGVSGGAAIGAIVGILLGLSRFPGVWMMAFAGSLATLGVLFLMAAGRTMLRANTLLLSGVMVNAFCAAVIMFLVSMAQDSRLHNIIFWLMGDLGNATLGNTAILAATVLPCFILIFARSHAMNLLALGSDMARTMGVNVGATTVLLLAVTSLMVSATVSYCGLVGFVGLVIPHMLRLVLGPDHRVLTVACILGGAAFMVLCDVLARTLPPHGEIPVGVISAMIGAPLFIYLLRRSKGVDHG</sequence>
<dbReference type="AlphaFoldDB" id="A0AA41UI09"/>
<reference evidence="9" key="1">
    <citation type="submission" date="2022-04" db="EMBL/GenBank/DDBJ databases">
        <title>Desulfatitalea alkaliphila sp. nov., a novel anaerobic sulfate-reducing bacterium isolated from terrestrial mud volcano, Taman Peninsula, Russia.</title>
        <authorList>
            <person name="Khomyakova M.A."/>
            <person name="Merkel A.Y."/>
            <person name="Slobodkin A.I."/>
        </authorList>
    </citation>
    <scope>NUCLEOTIDE SEQUENCE</scope>
    <source>
        <strain evidence="9">M08but</strain>
    </source>
</reference>
<evidence type="ECO:0000256" key="6">
    <source>
        <dbReference type="ARBA" id="ARBA00022989"/>
    </source>
</evidence>
<comment type="subcellular location">
    <subcellularLocation>
        <location evidence="1">Cell membrane</location>
        <topology evidence="1">Multi-pass membrane protein</topology>
    </subcellularLocation>
</comment>
<feature type="transmembrane region" description="Helical" evidence="8">
    <location>
        <begin position="70"/>
        <end position="91"/>
    </location>
</feature>
<dbReference type="GO" id="GO:0022857">
    <property type="term" value="F:transmembrane transporter activity"/>
    <property type="evidence" value="ECO:0007669"/>
    <property type="project" value="InterPro"/>
</dbReference>
<keyword evidence="4" id="KW-1003">Cell membrane</keyword>
<keyword evidence="3" id="KW-0813">Transport</keyword>
<feature type="transmembrane region" description="Helical" evidence="8">
    <location>
        <begin position="98"/>
        <end position="119"/>
    </location>
</feature>
<evidence type="ECO:0000256" key="3">
    <source>
        <dbReference type="ARBA" id="ARBA00022448"/>
    </source>
</evidence>
<feature type="transmembrane region" description="Helical" evidence="8">
    <location>
        <begin position="286"/>
        <end position="308"/>
    </location>
</feature>
<comment type="similarity">
    <text evidence="2">Belongs to the binding-protein-dependent transport system permease family. FecCD subfamily.</text>
</comment>
<evidence type="ECO:0000256" key="2">
    <source>
        <dbReference type="ARBA" id="ARBA00007935"/>
    </source>
</evidence>
<dbReference type="GO" id="GO:0005886">
    <property type="term" value="C:plasma membrane"/>
    <property type="evidence" value="ECO:0007669"/>
    <property type="project" value="UniProtKB-SubCell"/>
</dbReference>
<keyword evidence="5 8" id="KW-0812">Transmembrane</keyword>
<evidence type="ECO:0000313" key="10">
    <source>
        <dbReference type="Proteomes" id="UP001165427"/>
    </source>
</evidence>
<protein>
    <submittedName>
        <fullName evidence="9">Iron ABC transporter permease</fullName>
    </submittedName>
</protein>
<dbReference type="FunFam" id="1.10.3470.10:FF:000001">
    <property type="entry name" value="Vitamin B12 ABC transporter permease BtuC"/>
    <property type="match status" value="1"/>
</dbReference>
<feature type="transmembrane region" description="Helical" evidence="8">
    <location>
        <begin position="314"/>
        <end position="332"/>
    </location>
</feature>
<feature type="transmembrane region" description="Helical" evidence="8">
    <location>
        <begin position="125"/>
        <end position="143"/>
    </location>
</feature>
<evidence type="ECO:0000256" key="5">
    <source>
        <dbReference type="ARBA" id="ARBA00022692"/>
    </source>
</evidence>
<dbReference type="InterPro" id="IPR000522">
    <property type="entry name" value="ABC_transptr_permease_BtuC"/>
</dbReference>
<dbReference type="PANTHER" id="PTHR30472">
    <property type="entry name" value="FERRIC ENTEROBACTIN TRANSPORT SYSTEM PERMEASE PROTEIN"/>
    <property type="match status" value="1"/>
</dbReference>
<dbReference type="Gene3D" id="1.10.3470.10">
    <property type="entry name" value="ABC transporter involved in vitamin B12 uptake, BtuC"/>
    <property type="match status" value="1"/>
</dbReference>
<dbReference type="InterPro" id="IPR037294">
    <property type="entry name" value="ABC_BtuC-like"/>
</dbReference>
<feature type="transmembrane region" description="Helical" evidence="8">
    <location>
        <begin position="14"/>
        <end position="33"/>
    </location>
</feature>
<name>A0AA41UI09_9BACT</name>
<gene>
    <name evidence="9" type="ORF">MRX98_01085</name>
</gene>
<dbReference type="PANTHER" id="PTHR30472:SF25">
    <property type="entry name" value="ABC TRANSPORTER PERMEASE PROTEIN MJ0876-RELATED"/>
    <property type="match status" value="1"/>
</dbReference>
<dbReference type="EMBL" id="JALJRB010000001">
    <property type="protein sequence ID" value="MCJ8499152.1"/>
    <property type="molecule type" value="Genomic_DNA"/>
</dbReference>
<feature type="transmembrane region" description="Helical" evidence="8">
    <location>
        <begin position="237"/>
        <end position="256"/>
    </location>
</feature>
<keyword evidence="7 8" id="KW-0472">Membrane</keyword>
<evidence type="ECO:0000256" key="1">
    <source>
        <dbReference type="ARBA" id="ARBA00004651"/>
    </source>
</evidence>
<dbReference type="Proteomes" id="UP001165427">
    <property type="component" value="Unassembled WGS sequence"/>
</dbReference>
<evidence type="ECO:0000256" key="4">
    <source>
        <dbReference type="ARBA" id="ARBA00022475"/>
    </source>
</evidence>